<evidence type="ECO:0000256" key="4">
    <source>
        <dbReference type="ARBA" id="ARBA00038114"/>
    </source>
</evidence>
<dbReference type="OMA" id="ARMTGIC"/>
<dbReference type="InParanoid" id="D8LEJ6"/>
<dbReference type="Proteomes" id="UP000002630">
    <property type="component" value="Linkage Group LG11"/>
</dbReference>
<reference evidence="7 8" key="1">
    <citation type="journal article" date="2010" name="Nature">
        <title>The Ectocarpus genome and the independent evolution of multicellularity in brown algae.</title>
        <authorList>
            <person name="Cock J.M."/>
            <person name="Sterck L."/>
            <person name="Rouze P."/>
            <person name="Scornet D."/>
            <person name="Allen A.E."/>
            <person name="Amoutzias G."/>
            <person name="Anthouard V."/>
            <person name="Artiguenave F."/>
            <person name="Aury J.M."/>
            <person name="Badger J.H."/>
            <person name="Beszteri B."/>
            <person name="Billiau K."/>
            <person name="Bonnet E."/>
            <person name="Bothwell J.H."/>
            <person name="Bowler C."/>
            <person name="Boyen C."/>
            <person name="Brownlee C."/>
            <person name="Carrano C.J."/>
            <person name="Charrier B."/>
            <person name="Cho G.Y."/>
            <person name="Coelho S.M."/>
            <person name="Collen J."/>
            <person name="Corre E."/>
            <person name="Da Silva C."/>
            <person name="Delage L."/>
            <person name="Delaroque N."/>
            <person name="Dittami S.M."/>
            <person name="Doulbeau S."/>
            <person name="Elias M."/>
            <person name="Farnham G."/>
            <person name="Gachon C.M."/>
            <person name="Gschloessl B."/>
            <person name="Heesch S."/>
            <person name="Jabbari K."/>
            <person name="Jubin C."/>
            <person name="Kawai H."/>
            <person name="Kimura K."/>
            <person name="Kloareg B."/>
            <person name="Kupper F.C."/>
            <person name="Lang D."/>
            <person name="Le Bail A."/>
            <person name="Leblanc C."/>
            <person name="Lerouge P."/>
            <person name="Lohr M."/>
            <person name="Lopez P.J."/>
            <person name="Martens C."/>
            <person name="Maumus F."/>
            <person name="Michel G."/>
            <person name="Miranda-Saavedra D."/>
            <person name="Morales J."/>
            <person name="Moreau H."/>
            <person name="Motomura T."/>
            <person name="Nagasato C."/>
            <person name="Napoli C.A."/>
            <person name="Nelson D.R."/>
            <person name="Nyvall-Collen P."/>
            <person name="Peters A.F."/>
            <person name="Pommier C."/>
            <person name="Potin P."/>
            <person name="Poulain J."/>
            <person name="Quesneville H."/>
            <person name="Read B."/>
            <person name="Rensing S.A."/>
            <person name="Ritter A."/>
            <person name="Rousvoal S."/>
            <person name="Samanta M."/>
            <person name="Samson G."/>
            <person name="Schroeder D.C."/>
            <person name="Segurens B."/>
            <person name="Strittmatter M."/>
            <person name="Tonon T."/>
            <person name="Tregear J.W."/>
            <person name="Valentin K."/>
            <person name="von Dassow P."/>
            <person name="Yamagishi T."/>
            <person name="Van de Peer Y."/>
            <person name="Wincker P."/>
        </authorList>
    </citation>
    <scope>NUCLEOTIDE SEQUENCE [LARGE SCALE GENOMIC DNA]</scope>
    <source>
        <strain evidence="8">Ec32 / CCAP1310/4</strain>
    </source>
</reference>
<name>D8LEJ6_ECTSI</name>
<keyword evidence="2 5" id="KW-0175">Coiled coil</keyword>
<dbReference type="GO" id="GO:0030286">
    <property type="term" value="C:dynein complex"/>
    <property type="evidence" value="ECO:0007669"/>
    <property type="project" value="UniProtKB-KW"/>
</dbReference>
<proteinExistence type="inferred from homology"/>
<evidence type="ECO:0000313" key="7">
    <source>
        <dbReference type="EMBL" id="CBN80239.1"/>
    </source>
</evidence>
<feature type="compositionally biased region" description="Low complexity" evidence="6">
    <location>
        <begin position="44"/>
        <end position="53"/>
    </location>
</feature>
<dbReference type="GO" id="GO:0005930">
    <property type="term" value="C:axoneme"/>
    <property type="evidence" value="ECO:0007669"/>
    <property type="project" value="TreeGrafter"/>
</dbReference>
<dbReference type="InterPro" id="IPR019347">
    <property type="entry name" value="Axonemal_dynein_light_chain"/>
</dbReference>
<accession>D8LEJ6</accession>
<evidence type="ECO:0000256" key="3">
    <source>
        <dbReference type="ARBA" id="ARBA00023175"/>
    </source>
</evidence>
<protein>
    <submittedName>
        <fullName evidence="7">P28, 28 kDa light chain of axonemal inner dynein arms</fullName>
    </submittedName>
</protein>
<dbReference type="Pfam" id="PF10211">
    <property type="entry name" value="Ax_dynein_light"/>
    <property type="match status" value="1"/>
</dbReference>
<sequence length="271" mass="30030">MDVNVGRGPDMTQQGMQFPMEVPQTLVKFDPPIFAGLEPSSDPNNGGDNALLMGGNGGGSNRGGGGMGGKGQQGKASQLDDMVNSMLPPREWTEETGTWMQYVSKEPATRLAVIALQEQLDNKLLERQALETGICPVREDLYTQAFDELIRHVTLDGPERGLLCLRVRDEIRMTIDAYKTLYDSSVTFGVKKQLQAEQGMAEMEEQIAALGEDKKGLELHVSELRNKVEVIEKGESERRAVDDKKRKEEVDFLKYQGQHLDSFLKQIGGSK</sequence>
<comment type="similarity">
    <text evidence="4">Belongs to the inner dynein arm light chain family.</text>
</comment>
<dbReference type="PANTHER" id="PTHR13183">
    <property type="entry name" value="AXONEMAL INNER ARM DYNEIN LIGHT CHAIN 28"/>
    <property type="match status" value="1"/>
</dbReference>
<evidence type="ECO:0000313" key="8">
    <source>
        <dbReference type="Proteomes" id="UP000002630"/>
    </source>
</evidence>
<evidence type="ECO:0000256" key="1">
    <source>
        <dbReference type="ARBA" id="ARBA00023017"/>
    </source>
</evidence>
<keyword evidence="1" id="KW-0243">Dynein</keyword>
<keyword evidence="3" id="KW-0505">Motor protein</keyword>
<gene>
    <name evidence="7" type="primary">IDA4</name>
    <name evidence="7" type="ORF">Esi_0131_0075</name>
</gene>
<evidence type="ECO:0000256" key="5">
    <source>
        <dbReference type="SAM" id="Coils"/>
    </source>
</evidence>
<dbReference type="OrthoDB" id="273640at2759"/>
<evidence type="ECO:0000256" key="6">
    <source>
        <dbReference type="SAM" id="MobiDB-lite"/>
    </source>
</evidence>
<feature type="compositionally biased region" description="Gly residues" evidence="6">
    <location>
        <begin position="54"/>
        <end position="72"/>
    </location>
</feature>
<dbReference type="GO" id="GO:0045504">
    <property type="term" value="F:dynein heavy chain binding"/>
    <property type="evidence" value="ECO:0007669"/>
    <property type="project" value="TreeGrafter"/>
</dbReference>
<organism evidence="7 8">
    <name type="scientific">Ectocarpus siliculosus</name>
    <name type="common">Brown alga</name>
    <name type="synonym">Conferva siliculosa</name>
    <dbReference type="NCBI Taxonomy" id="2880"/>
    <lineage>
        <taxon>Eukaryota</taxon>
        <taxon>Sar</taxon>
        <taxon>Stramenopiles</taxon>
        <taxon>Ochrophyta</taxon>
        <taxon>PX clade</taxon>
        <taxon>Phaeophyceae</taxon>
        <taxon>Ectocarpales</taxon>
        <taxon>Ectocarpaceae</taxon>
        <taxon>Ectocarpus</taxon>
    </lineage>
</organism>
<dbReference type="EMBL" id="FN647946">
    <property type="protein sequence ID" value="CBN80239.1"/>
    <property type="molecule type" value="Genomic_DNA"/>
</dbReference>
<feature type="region of interest" description="Disordered" evidence="6">
    <location>
        <begin position="36"/>
        <end position="78"/>
    </location>
</feature>
<dbReference type="PANTHER" id="PTHR13183:SF0">
    <property type="entry name" value="AXONEMAL DYNEIN LIGHT INTERMEDIATE POLYPEPTIDE 1"/>
    <property type="match status" value="1"/>
</dbReference>
<dbReference type="STRING" id="2880.D8LEJ6"/>
<dbReference type="eggNOG" id="KOG4001">
    <property type="taxonomic scope" value="Eukaryota"/>
</dbReference>
<dbReference type="AlphaFoldDB" id="D8LEJ6"/>
<dbReference type="EMBL" id="FN649736">
    <property type="protein sequence ID" value="CBN80239.1"/>
    <property type="molecule type" value="Genomic_DNA"/>
</dbReference>
<keyword evidence="8" id="KW-1185">Reference proteome</keyword>
<feature type="coiled-coil region" evidence="5">
    <location>
        <begin position="200"/>
        <end position="227"/>
    </location>
</feature>
<evidence type="ECO:0000256" key="2">
    <source>
        <dbReference type="ARBA" id="ARBA00023054"/>
    </source>
</evidence>